<dbReference type="CDD" id="cd00093">
    <property type="entry name" value="HTH_XRE"/>
    <property type="match status" value="1"/>
</dbReference>
<comment type="caution">
    <text evidence="2">The sequence shown here is derived from an EMBL/GenBank/DDBJ whole genome shotgun (WGS) entry which is preliminary data.</text>
</comment>
<sequence>MKYTTHRKELLKDKTVKAEIEKLRPEFELARSIIEQRLKKHMTQTELAEKAGMPQSTIARIEGLTHGAPKLATLQKIADALDAELVVRLESGKRKQKQHA</sequence>
<reference evidence="2" key="1">
    <citation type="journal article" date="2015" name="Nature">
        <title>Complex archaea that bridge the gap between prokaryotes and eukaryotes.</title>
        <authorList>
            <person name="Spang A."/>
            <person name="Saw J.H."/>
            <person name="Jorgensen S.L."/>
            <person name="Zaremba-Niedzwiedzka K."/>
            <person name="Martijn J."/>
            <person name="Lind A.E."/>
            <person name="van Eijk R."/>
            <person name="Schleper C."/>
            <person name="Guy L."/>
            <person name="Ettema T.J."/>
        </authorList>
    </citation>
    <scope>NUCLEOTIDE SEQUENCE</scope>
</reference>
<evidence type="ECO:0000313" key="2">
    <source>
        <dbReference type="EMBL" id="KKL19187.1"/>
    </source>
</evidence>
<proteinExistence type="predicted"/>
<dbReference type="PROSITE" id="PS50943">
    <property type="entry name" value="HTH_CROC1"/>
    <property type="match status" value="1"/>
</dbReference>
<dbReference type="SMART" id="SM00530">
    <property type="entry name" value="HTH_XRE"/>
    <property type="match status" value="1"/>
</dbReference>
<evidence type="ECO:0000259" key="1">
    <source>
        <dbReference type="PROSITE" id="PS50943"/>
    </source>
</evidence>
<gene>
    <name evidence="2" type="ORF">LCGC14_2468010</name>
</gene>
<dbReference type="InterPro" id="IPR010982">
    <property type="entry name" value="Lambda_DNA-bd_dom_sf"/>
</dbReference>
<accession>A0A0F9BZ08</accession>
<dbReference type="AlphaFoldDB" id="A0A0F9BZ08"/>
<dbReference type="EMBL" id="LAZR01038581">
    <property type="protein sequence ID" value="KKL19187.1"/>
    <property type="molecule type" value="Genomic_DNA"/>
</dbReference>
<organism evidence="2">
    <name type="scientific">marine sediment metagenome</name>
    <dbReference type="NCBI Taxonomy" id="412755"/>
    <lineage>
        <taxon>unclassified sequences</taxon>
        <taxon>metagenomes</taxon>
        <taxon>ecological metagenomes</taxon>
    </lineage>
</organism>
<feature type="domain" description="HTH cro/C1-type" evidence="1">
    <location>
        <begin position="33"/>
        <end position="88"/>
    </location>
</feature>
<dbReference type="Gene3D" id="1.10.260.40">
    <property type="entry name" value="lambda repressor-like DNA-binding domains"/>
    <property type="match status" value="1"/>
</dbReference>
<dbReference type="Pfam" id="PF01381">
    <property type="entry name" value="HTH_3"/>
    <property type="match status" value="1"/>
</dbReference>
<name>A0A0F9BZ08_9ZZZZ</name>
<dbReference type="InterPro" id="IPR001387">
    <property type="entry name" value="Cro/C1-type_HTH"/>
</dbReference>
<dbReference type="SUPFAM" id="SSF47413">
    <property type="entry name" value="lambda repressor-like DNA-binding domains"/>
    <property type="match status" value="1"/>
</dbReference>
<protein>
    <recommendedName>
        <fullName evidence="1">HTH cro/C1-type domain-containing protein</fullName>
    </recommendedName>
</protein>
<dbReference type="GO" id="GO:0003677">
    <property type="term" value="F:DNA binding"/>
    <property type="evidence" value="ECO:0007669"/>
    <property type="project" value="InterPro"/>
</dbReference>